<sequence>MKNLRQILNESNDLFEDELFEETNELEVSSEKQMSEEDLKVESLKIATNIAKLMSDVTPEDIIQIATKVSDFIKNHKIGSFEKGNDIESMPNDLK</sequence>
<evidence type="ECO:0000313" key="1">
    <source>
        <dbReference type="EMBL" id="WQJ53621.1"/>
    </source>
</evidence>
<dbReference type="Proteomes" id="UP001358193">
    <property type="component" value="Segment"/>
</dbReference>
<reference evidence="1 2" key="1">
    <citation type="submission" date="2023-11" db="EMBL/GenBank/DDBJ databases">
        <authorList>
            <person name="Cook R."/>
            <person name="Crisci M."/>
            <person name="Pye H."/>
            <person name="Adriaenssens E."/>
            <person name="Santini J."/>
        </authorList>
    </citation>
    <scope>NUCLEOTIDE SEQUENCE [LARGE SCALE GENOMIC DNA]</scope>
    <source>
        <strain evidence="1">Lak_Megaphage_Sonny</strain>
    </source>
</reference>
<dbReference type="EMBL" id="OR769223">
    <property type="protein sequence ID" value="WQJ53621.1"/>
    <property type="molecule type" value="Genomic_DNA"/>
</dbReference>
<name>A0ABZ0Z4K9_9CAUD</name>
<keyword evidence="2" id="KW-1185">Reference proteome</keyword>
<accession>A0ABZ0Z4K9</accession>
<protein>
    <submittedName>
        <fullName evidence="1">Uncharacterized protein</fullName>
    </submittedName>
</protein>
<organism evidence="1 2">
    <name type="scientific">phage Lak_Megaphage_Sonny</name>
    <dbReference type="NCBI Taxonomy" id="3109229"/>
    <lineage>
        <taxon>Viruses</taxon>
        <taxon>Duplodnaviria</taxon>
        <taxon>Heunggongvirae</taxon>
        <taxon>Uroviricota</taxon>
        <taxon>Caudoviricetes</taxon>
        <taxon>Caudoviricetes code 15 clade</taxon>
    </lineage>
</organism>
<proteinExistence type="predicted"/>
<evidence type="ECO:0000313" key="2">
    <source>
        <dbReference type="Proteomes" id="UP001358193"/>
    </source>
</evidence>